<keyword evidence="2" id="KW-1185">Reference proteome</keyword>
<dbReference type="EMBL" id="JADGJH010003701">
    <property type="protein sequence ID" value="KAJ3089304.1"/>
    <property type="molecule type" value="Genomic_DNA"/>
</dbReference>
<evidence type="ECO:0000313" key="1">
    <source>
        <dbReference type="EMBL" id="KAJ3089304.1"/>
    </source>
</evidence>
<accession>A0AAD5XBX0</accession>
<protein>
    <submittedName>
        <fullName evidence="1">Uncharacterized protein</fullName>
    </submittedName>
</protein>
<gene>
    <name evidence="1" type="ORF">HK100_007802</name>
</gene>
<evidence type="ECO:0000313" key="2">
    <source>
        <dbReference type="Proteomes" id="UP001211907"/>
    </source>
</evidence>
<reference evidence="1" key="1">
    <citation type="submission" date="2020-05" db="EMBL/GenBank/DDBJ databases">
        <title>Phylogenomic resolution of chytrid fungi.</title>
        <authorList>
            <person name="Stajich J.E."/>
            <person name="Amses K."/>
            <person name="Simmons R."/>
            <person name="Seto K."/>
            <person name="Myers J."/>
            <person name="Bonds A."/>
            <person name="Quandt C.A."/>
            <person name="Barry K."/>
            <person name="Liu P."/>
            <person name="Grigoriev I."/>
            <person name="Longcore J.E."/>
            <person name="James T.Y."/>
        </authorList>
    </citation>
    <scope>NUCLEOTIDE SEQUENCE</scope>
    <source>
        <strain evidence="1">JEL0513</strain>
    </source>
</reference>
<organism evidence="1 2">
    <name type="scientific">Physocladia obscura</name>
    <dbReference type="NCBI Taxonomy" id="109957"/>
    <lineage>
        <taxon>Eukaryota</taxon>
        <taxon>Fungi</taxon>
        <taxon>Fungi incertae sedis</taxon>
        <taxon>Chytridiomycota</taxon>
        <taxon>Chytridiomycota incertae sedis</taxon>
        <taxon>Chytridiomycetes</taxon>
        <taxon>Chytridiales</taxon>
        <taxon>Chytriomycetaceae</taxon>
        <taxon>Physocladia</taxon>
    </lineage>
</organism>
<dbReference type="Proteomes" id="UP001211907">
    <property type="component" value="Unassembled WGS sequence"/>
</dbReference>
<feature type="non-terminal residue" evidence="1">
    <location>
        <position position="1"/>
    </location>
</feature>
<dbReference type="AlphaFoldDB" id="A0AAD5XBX0"/>
<proteinExistence type="predicted"/>
<name>A0AAD5XBX0_9FUNG</name>
<sequence length="173" mass="18454">DGALRVWSPISQIHQPAASVTSVAKKSKKAAQATAASSLGPQSKVAIRIVAVDKNNNLLPSDQSEAPRFANILNASFSTASADAIIIAYGSFLRPTFERISVLKRDVLDNVGNTEQIHVNGFSDNTDSDTAVIEGPVEFARAEKSGKFIGLGELAAKQLVTRILAFLFPTKIF</sequence>
<comment type="caution">
    <text evidence="1">The sequence shown here is derived from an EMBL/GenBank/DDBJ whole genome shotgun (WGS) entry which is preliminary data.</text>
</comment>